<dbReference type="GO" id="GO:0005979">
    <property type="term" value="P:regulation of glycogen biosynthetic process"/>
    <property type="evidence" value="ECO:0007669"/>
    <property type="project" value="TreeGrafter"/>
</dbReference>
<dbReference type="PANTHER" id="PTHR12307">
    <property type="entry name" value="PROTEIN PHOSPHATASE 1 REGULATORY SUBUNIT"/>
    <property type="match status" value="1"/>
</dbReference>
<feature type="region of interest" description="Disordered" evidence="1">
    <location>
        <begin position="1"/>
        <end position="47"/>
    </location>
</feature>
<keyword evidence="3" id="KW-1185">Reference proteome</keyword>
<dbReference type="Proteomes" id="UP001221898">
    <property type="component" value="Unassembled WGS sequence"/>
</dbReference>
<dbReference type="GO" id="GO:2001069">
    <property type="term" value="F:glycogen binding"/>
    <property type="evidence" value="ECO:0007669"/>
    <property type="project" value="TreeGrafter"/>
</dbReference>
<protein>
    <submittedName>
        <fullName evidence="2">Uncharacterized protein</fullName>
    </submittedName>
</protein>
<comment type="caution">
    <text evidence="2">The sequence shown here is derived from an EMBL/GenBank/DDBJ whole genome shotgun (WGS) entry which is preliminary data.</text>
</comment>
<dbReference type="GO" id="GO:0000164">
    <property type="term" value="C:protein phosphatase type 1 complex"/>
    <property type="evidence" value="ECO:0007669"/>
    <property type="project" value="TreeGrafter"/>
</dbReference>
<gene>
    <name evidence="2" type="ORF">AAFF_G00222180</name>
</gene>
<dbReference type="AlphaFoldDB" id="A0AAD7RFT8"/>
<name>A0AAD7RFT8_9TELE</name>
<evidence type="ECO:0000313" key="2">
    <source>
        <dbReference type="EMBL" id="KAJ8383282.1"/>
    </source>
</evidence>
<evidence type="ECO:0000256" key="1">
    <source>
        <dbReference type="SAM" id="MobiDB-lite"/>
    </source>
</evidence>
<dbReference type="InterPro" id="IPR050782">
    <property type="entry name" value="PP1_regulatory_subunit_3"/>
</dbReference>
<feature type="compositionally biased region" description="Polar residues" evidence="1">
    <location>
        <begin position="8"/>
        <end position="27"/>
    </location>
</feature>
<dbReference type="EMBL" id="JAINUG010000297">
    <property type="protein sequence ID" value="KAJ8383282.1"/>
    <property type="molecule type" value="Genomic_DNA"/>
</dbReference>
<accession>A0AAD7RFT8</accession>
<proteinExistence type="predicted"/>
<organism evidence="2 3">
    <name type="scientific">Aldrovandia affinis</name>
    <dbReference type="NCBI Taxonomy" id="143900"/>
    <lineage>
        <taxon>Eukaryota</taxon>
        <taxon>Metazoa</taxon>
        <taxon>Chordata</taxon>
        <taxon>Craniata</taxon>
        <taxon>Vertebrata</taxon>
        <taxon>Euteleostomi</taxon>
        <taxon>Actinopterygii</taxon>
        <taxon>Neopterygii</taxon>
        <taxon>Teleostei</taxon>
        <taxon>Notacanthiformes</taxon>
        <taxon>Halosauridae</taxon>
        <taxon>Aldrovandia</taxon>
    </lineage>
</organism>
<dbReference type="PANTHER" id="PTHR12307:SF7">
    <property type="entry name" value="PROTEIN PHOSPHATASE 1 REGULATORY SUBUNIT 3G"/>
    <property type="match status" value="1"/>
</dbReference>
<reference evidence="2" key="1">
    <citation type="journal article" date="2023" name="Science">
        <title>Genome structures resolve the early diversification of teleost fishes.</title>
        <authorList>
            <person name="Parey E."/>
            <person name="Louis A."/>
            <person name="Montfort J."/>
            <person name="Bouchez O."/>
            <person name="Roques C."/>
            <person name="Iampietro C."/>
            <person name="Lluch J."/>
            <person name="Castinel A."/>
            <person name="Donnadieu C."/>
            <person name="Desvignes T."/>
            <person name="Floi Bucao C."/>
            <person name="Jouanno E."/>
            <person name="Wen M."/>
            <person name="Mejri S."/>
            <person name="Dirks R."/>
            <person name="Jansen H."/>
            <person name="Henkel C."/>
            <person name="Chen W.J."/>
            <person name="Zahm M."/>
            <person name="Cabau C."/>
            <person name="Klopp C."/>
            <person name="Thompson A.W."/>
            <person name="Robinson-Rechavi M."/>
            <person name="Braasch I."/>
            <person name="Lecointre G."/>
            <person name="Bobe J."/>
            <person name="Postlethwait J.H."/>
            <person name="Berthelot C."/>
            <person name="Roest Crollius H."/>
            <person name="Guiguen Y."/>
        </authorList>
    </citation>
    <scope>NUCLEOTIDE SEQUENCE</scope>
    <source>
        <strain evidence="2">NC1722</strain>
    </source>
</reference>
<dbReference type="GO" id="GO:0008157">
    <property type="term" value="F:protein phosphatase 1 binding"/>
    <property type="evidence" value="ECO:0007669"/>
    <property type="project" value="TreeGrafter"/>
</dbReference>
<evidence type="ECO:0000313" key="3">
    <source>
        <dbReference type="Proteomes" id="UP001221898"/>
    </source>
</evidence>
<sequence>MDIDSAKSLDTSDSVPTGDSGQGSPNVEDSGGVPSEHLGQLDDGSSHSELVEMNNKDRPRAKSLPVFTDQNTFYETVCSETGRKRVKFADTLGLNLASIKHFSATEDPQIPSNVLLRLQSFPPQLGQEVLGDLCDRFTSTMRMECLVPAFKMPVDSKISIAESCASE</sequence>